<protein>
    <submittedName>
        <fullName evidence="1">Uncharacterized protein</fullName>
    </submittedName>
</protein>
<reference evidence="1 3" key="1">
    <citation type="submission" date="2012-06" db="EMBL/GenBank/DDBJ databases">
        <title>Draft genome sequence of Lactobacillus gigeriorum CRBIP 24.85T, isolated from chicken crop.</title>
        <authorList>
            <person name="Cousin S."/>
            <person name="Ma L."/>
            <person name="Creno S."/>
            <person name="Clermont D."/>
            <person name="Loux V."/>
            <person name="Bizet C."/>
            <person name="Bouchier C."/>
        </authorList>
    </citation>
    <scope>NUCLEOTIDE SEQUENCE [LARGE SCALE GENOMIC DNA]</scope>
    <source>
        <strain evidence="3">CRBIP 24.85T</strain>
        <strain evidence="1">Type strain: CRBIP 24.85</strain>
    </source>
</reference>
<name>I7LFS9_9LACO</name>
<sequence length="254" mass="29808">MDNRNIVEVKLVSHTPFGEEMLVISKKTGTVSIMRKEKSGIHIFHEYEVANAIEAIFSALSLDEFQAFRPERDVKKDRNYRLSVFYDRHGEIGLSFRAVDELPEAWRSLFDTIQRFLVAFNFTKLKLSSDITWKERLSLMTKYVYLFYVSPSDEDLDNNDPAVLYDKWKNRFDAFINDYAELVKSNPTMDLRAMLSTELDVNLDKDIDDMSVDEVLRIIGWMIARRKMLSYLTDGVLQLLLYRLQDIQMELINC</sequence>
<evidence type="ECO:0000313" key="1">
    <source>
        <dbReference type="EMBL" id="CCI86923.1"/>
    </source>
</evidence>
<accession>I7LFS9</accession>
<dbReference type="RefSeq" id="WP_008473006.1">
    <property type="nucleotide sequence ID" value="NZ_AYZO01000016.1"/>
</dbReference>
<keyword evidence="4" id="KW-1185">Reference proteome</keyword>
<evidence type="ECO:0000313" key="4">
    <source>
        <dbReference type="Proteomes" id="UP000051521"/>
    </source>
</evidence>
<proteinExistence type="predicted"/>
<comment type="caution">
    <text evidence="1">The sequence shown here is derived from an EMBL/GenBank/DDBJ whole genome shotgun (WGS) entry which is preliminary data.</text>
</comment>
<dbReference type="EMBL" id="AYZO01000016">
    <property type="protein sequence ID" value="KRN11862.1"/>
    <property type="molecule type" value="Genomic_DNA"/>
</dbReference>
<dbReference type="AlphaFoldDB" id="I7LFS9"/>
<organism evidence="1 3">
    <name type="scientific">Lactobacillus gigeriorum DSM 23908 = CRBIP 24.85</name>
    <dbReference type="NCBI Taxonomy" id="1423751"/>
    <lineage>
        <taxon>Bacteria</taxon>
        <taxon>Bacillati</taxon>
        <taxon>Bacillota</taxon>
        <taxon>Bacilli</taxon>
        <taxon>Lactobacillales</taxon>
        <taxon>Lactobacillaceae</taxon>
        <taxon>Lactobacillus</taxon>
    </lineage>
</organism>
<dbReference type="EMBL" id="CAKC01000043">
    <property type="protein sequence ID" value="CCI86923.1"/>
    <property type="molecule type" value="Genomic_DNA"/>
</dbReference>
<dbReference type="PATRIC" id="fig|1423751.3.peg.497"/>
<dbReference type="STRING" id="1423751.FC38_GL000474"/>
<reference evidence="2 4" key="2">
    <citation type="journal article" date="2015" name="Genome Announc.">
        <title>Expanding the biotechnology potential of lactobacilli through comparative genomics of 213 strains and associated genera.</title>
        <authorList>
            <person name="Sun Z."/>
            <person name="Harris H.M."/>
            <person name="McCann A."/>
            <person name="Guo C."/>
            <person name="Argimon S."/>
            <person name="Zhang W."/>
            <person name="Yang X."/>
            <person name="Jeffery I.B."/>
            <person name="Cooney J.C."/>
            <person name="Kagawa T.F."/>
            <person name="Liu W."/>
            <person name="Song Y."/>
            <person name="Salvetti E."/>
            <person name="Wrobel A."/>
            <person name="Rasinkangas P."/>
            <person name="Parkhill J."/>
            <person name="Rea M.C."/>
            <person name="O'Sullivan O."/>
            <person name="Ritari J."/>
            <person name="Douillard F.P."/>
            <person name="Paul Ross R."/>
            <person name="Yang R."/>
            <person name="Briner A.E."/>
            <person name="Felis G.E."/>
            <person name="de Vos W.M."/>
            <person name="Barrangou R."/>
            <person name="Klaenhammer T.R."/>
            <person name="Caufield P.W."/>
            <person name="Cui Y."/>
            <person name="Zhang H."/>
            <person name="O'Toole P.W."/>
        </authorList>
    </citation>
    <scope>NUCLEOTIDE SEQUENCE [LARGE SCALE GENOMIC DNA]</scope>
    <source>
        <strain evidence="2 4">DSM 23908</strain>
    </source>
</reference>
<dbReference type="Proteomes" id="UP000051521">
    <property type="component" value="Unassembled WGS sequence"/>
</dbReference>
<gene>
    <name evidence="1" type="ORF">BN52_00105</name>
    <name evidence="2" type="ORF">FC38_GL000474</name>
</gene>
<dbReference type="Proteomes" id="UP000009326">
    <property type="component" value="Unassembled WGS sequence"/>
</dbReference>
<dbReference type="OrthoDB" id="9802649at2"/>
<evidence type="ECO:0000313" key="3">
    <source>
        <dbReference type="Proteomes" id="UP000009326"/>
    </source>
</evidence>
<evidence type="ECO:0000313" key="2">
    <source>
        <dbReference type="EMBL" id="KRN11862.1"/>
    </source>
</evidence>